<keyword evidence="7" id="KW-1185">Reference proteome</keyword>
<comment type="similarity">
    <text evidence="1">Belongs to the LysR transcriptional regulatory family.</text>
</comment>
<comment type="caution">
    <text evidence="6">The sequence shown here is derived from an EMBL/GenBank/DDBJ whole genome shotgun (WGS) entry which is preliminary data.</text>
</comment>
<evidence type="ECO:0000256" key="3">
    <source>
        <dbReference type="ARBA" id="ARBA00023125"/>
    </source>
</evidence>
<dbReference type="InterPro" id="IPR050950">
    <property type="entry name" value="HTH-type_LysR_regulators"/>
</dbReference>
<dbReference type="PATRIC" id="fig|1088721.3.peg.558"/>
<reference evidence="6 7" key="1">
    <citation type="journal article" date="2012" name="J. Bacteriol.">
        <title>Genome sequence of benzo(a)pyrene-degrading bacterium Novosphingobium pentaromativorans US6-1.</title>
        <authorList>
            <person name="Luo Y.R."/>
            <person name="Kang S.G."/>
            <person name="Kim S.J."/>
            <person name="Kim M.R."/>
            <person name="Li N."/>
            <person name="Lee J.H."/>
            <person name="Kwon K.K."/>
        </authorList>
    </citation>
    <scope>NUCLEOTIDE SEQUENCE [LARGE SCALE GENOMIC DNA]</scope>
    <source>
        <strain evidence="6 7">US6-1</strain>
    </source>
</reference>
<dbReference type="Pfam" id="PF00126">
    <property type="entry name" value="HTH_1"/>
    <property type="match status" value="1"/>
</dbReference>
<sequence>MDITRLRHIVAVSDTLSFSRAAEQQNITQPALSRSIAAFEARHGLRLFDRSRGGVTLTPSGSFVVEQARAMIRASDEFSRNVKLYTEGAAGRVAFGLGPLLGSLLLPDLARRLLAHGPELEIITAVKSPDQLLADLFDNKLEMIIGNVWQVSEVHGVALEEIGSLDLVHVVRRDHPLTQLEKVTPEALAAYPVARPVRLTGDQTDAGTFVCDNFHVLREMVEATDCSWITTPSFVHAELASGSLQMIDVEGFSNLKSGICVITLAGRTRSPVSRMVSDLVRMAMDDLGAEETASLDRTGT</sequence>
<evidence type="ECO:0000259" key="5">
    <source>
        <dbReference type="PROSITE" id="PS50931"/>
    </source>
</evidence>
<dbReference type="EMBL" id="AGFM01000008">
    <property type="protein sequence ID" value="EHJ62436.1"/>
    <property type="molecule type" value="Genomic_DNA"/>
</dbReference>
<dbReference type="PROSITE" id="PS50931">
    <property type="entry name" value="HTH_LYSR"/>
    <property type="match status" value="1"/>
</dbReference>
<evidence type="ECO:0000313" key="6">
    <source>
        <dbReference type="EMBL" id="EHJ62436.1"/>
    </source>
</evidence>
<dbReference type="GO" id="GO:0003677">
    <property type="term" value="F:DNA binding"/>
    <property type="evidence" value="ECO:0007669"/>
    <property type="project" value="UniProtKB-KW"/>
</dbReference>
<dbReference type="PANTHER" id="PTHR30419:SF8">
    <property type="entry name" value="NITROGEN ASSIMILATION TRANSCRIPTIONAL ACTIVATOR-RELATED"/>
    <property type="match status" value="1"/>
</dbReference>
<dbReference type="InterPro" id="IPR000847">
    <property type="entry name" value="LysR_HTH_N"/>
</dbReference>
<dbReference type="InterPro" id="IPR005119">
    <property type="entry name" value="LysR_subst-bd"/>
</dbReference>
<dbReference type="SUPFAM" id="SSF53850">
    <property type="entry name" value="Periplasmic binding protein-like II"/>
    <property type="match status" value="1"/>
</dbReference>
<dbReference type="PRINTS" id="PR00039">
    <property type="entry name" value="HTHLYSR"/>
</dbReference>
<evidence type="ECO:0000256" key="1">
    <source>
        <dbReference type="ARBA" id="ARBA00009437"/>
    </source>
</evidence>
<dbReference type="AlphaFoldDB" id="G6E896"/>
<keyword evidence="3" id="KW-0238">DNA-binding</keyword>
<dbReference type="eggNOG" id="COG0583">
    <property type="taxonomic scope" value="Bacteria"/>
</dbReference>
<name>G6E896_9SPHN</name>
<keyword evidence="2" id="KW-0805">Transcription regulation</keyword>
<evidence type="ECO:0000256" key="4">
    <source>
        <dbReference type="ARBA" id="ARBA00023163"/>
    </source>
</evidence>
<dbReference type="STRING" id="1088721.JI59_17275"/>
<dbReference type="InterPro" id="IPR036390">
    <property type="entry name" value="WH_DNA-bd_sf"/>
</dbReference>
<keyword evidence="4" id="KW-0804">Transcription</keyword>
<dbReference type="Pfam" id="PF03466">
    <property type="entry name" value="LysR_substrate"/>
    <property type="match status" value="1"/>
</dbReference>
<accession>G6E896</accession>
<evidence type="ECO:0000313" key="7">
    <source>
        <dbReference type="Proteomes" id="UP000004030"/>
    </source>
</evidence>
<dbReference type="Gene3D" id="3.40.190.10">
    <property type="entry name" value="Periplasmic binding protein-like II"/>
    <property type="match status" value="2"/>
</dbReference>
<protein>
    <recommendedName>
        <fullName evidence="5">HTH lysR-type domain-containing protein</fullName>
    </recommendedName>
</protein>
<dbReference type="InterPro" id="IPR036388">
    <property type="entry name" value="WH-like_DNA-bd_sf"/>
</dbReference>
<feature type="domain" description="HTH lysR-type" evidence="5">
    <location>
        <begin position="1"/>
        <end position="58"/>
    </location>
</feature>
<organism evidence="6 7">
    <name type="scientific">Novosphingobium pentaromativorans US6-1</name>
    <dbReference type="NCBI Taxonomy" id="1088721"/>
    <lineage>
        <taxon>Bacteria</taxon>
        <taxon>Pseudomonadati</taxon>
        <taxon>Pseudomonadota</taxon>
        <taxon>Alphaproteobacteria</taxon>
        <taxon>Sphingomonadales</taxon>
        <taxon>Sphingomonadaceae</taxon>
        <taxon>Novosphingobium</taxon>
    </lineage>
</organism>
<dbReference type="Proteomes" id="UP000004030">
    <property type="component" value="Unassembled WGS sequence"/>
</dbReference>
<dbReference type="PANTHER" id="PTHR30419">
    <property type="entry name" value="HTH-TYPE TRANSCRIPTIONAL REGULATOR YBHD"/>
    <property type="match status" value="1"/>
</dbReference>
<proteinExistence type="inferred from homology"/>
<dbReference type="GO" id="GO:0005829">
    <property type="term" value="C:cytosol"/>
    <property type="evidence" value="ECO:0007669"/>
    <property type="project" value="TreeGrafter"/>
</dbReference>
<evidence type="ECO:0000256" key="2">
    <source>
        <dbReference type="ARBA" id="ARBA00023015"/>
    </source>
</evidence>
<dbReference type="Gene3D" id="1.10.10.10">
    <property type="entry name" value="Winged helix-like DNA-binding domain superfamily/Winged helix DNA-binding domain"/>
    <property type="match status" value="1"/>
</dbReference>
<gene>
    <name evidence="6" type="ORF">NSU_0567</name>
</gene>
<dbReference type="SUPFAM" id="SSF46785">
    <property type="entry name" value="Winged helix' DNA-binding domain"/>
    <property type="match status" value="1"/>
</dbReference>
<dbReference type="GO" id="GO:0003700">
    <property type="term" value="F:DNA-binding transcription factor activity"/>
    <property type="evidence" value="ECO:0007669"/>
    <property type="project" value="InterPro"/>
</dbReference>
<dbReference type="FunFam" id="1.10.10.10:FF:000001">
    <property type="entry name" value="LysR family transcriptional regulator"/>
    <property type="match status" value="1"/>
</dbReference>